<feature type="domain" description="C3H1-type" evidence="6">
    <location>
        <begin position="135"/>
        <end position="162"/>
    </location>
</feature>
<protein>
    <recommendedName>
        <fullName evidence="6">C3H1-type domain-containing protein</fullName>
    </recommendedName>
</protein>
<feature type="compositionally biased region" description="Low complexity" evidence="5">
    <location>
        <begin position="400"/>
        <end position="414"/>
    </location>
</feature>
<dbReference type="AlphaFoldDB" id="A0AAV8T5N0"/>
<dbReference type="InterPro" id="IPR000571">
    <property type="entry name" value="Znf_CCCH"/>
</dbReference>
<dbReference type="Gene3D" id="4.10.1000.10">
    <property type="entry name" value="Zinc finger, CCCH-type"/>
    <property type="match status" value="1"/>
</dbReference>
<evidence type="ECO:0000256" key="1">
    <source>
        <dbReference type="ARBA" id="ARBA00022723"/>
    </source>
</evidence>
<comment type="caution">
    <text evidence="7">The sequence shown here is derived from an EMBL/GenBank/DDBJ whole genome shotgun (WGS) entry which is preliminary data.</text>
</comment>
<evidence type="ECO:0000256" key="4">
    <source>
        <dbReference type="PROSITE-ProRule" id="PRU00723"/>
    </source>
</evidence>
<proteinExistence type="predicted"/>
<dbReference type="Proteomes" id="UP001159364">
    <property type="component" value="Linkage Group LG06"/>
</dbReference>
<evidence type="ECO:0000256" key="2">
    <source>
        <dbReference type="ARBA" id="ARBA00022771"/>
    </source>
</evidence>
<feature type="region of interest" description="Disordered" evidence="5">
    <location>
        <begin position="395"/>
        <end position="425"/>
    </location>
</feature>
<name>A0AAV8T5N0_9ROSI</name>
<dbReference type="EMBL" id="JAIWQS010000006">
    <property type="protein sequence ID" value="KAJ8761535.1"/>
    <property type="molecule type" value="Genomic_DNA"/>
</dbReference>
<sequence>MQLVESYKDQIGVNEVSSEKNRSQLSAAEEGDNVFLLMKENSKQCGYSNAYLHGTKGMASETTSTCIIVGTQGDDDLVKGNCLDEKPSIVVGSEIQDVPMDLGSDKELISSSRLVTSNIKTRSLSPSSEFKDGNKRPAVICDFFAKGWCIRGSSCRFLHINDKVDNTNQQPEAMVSSTNLTREDQLHEGMNTDKPNLLSFDQSNASSTGKDAAMCHLSARNLLPQHQDTQSLCKFDEKHKFSSPQREDLSFATSQPFPSSTCDPKVSQFKDAGVEDNMKIWAGSGYGSHPSRRNNGNSLVVQHSLLAEHRSLKDSALTSSNYYNGDPSSQMSRLEVLKCIQSQHVSSSNRDPSFSSSAMVPAHRTSTWMGPAFSFSTSMNASMHGLQKLLDNDREHHVTRSSSLLQRASSFSGSEPENLPQTSVSAEPSYYGEHKAMISSNDWEPSIPFQPSFSMTPATLSSVGSQYDPFHDSIDSSVGRKSFKFSFFNQENTILNASHQLISNDSLLSQNPGQECNGDKGSMSSHIRFPENLLDKNERPFVPRYPEEENASTTSCVKNIPKKNKVDVDHNARKVSDGSRHKRFMSNDDIEVDQKTEGDVAKETKALRHFRAALVDFVKDILKPTWREGHLSKDAHNMIVKKTVEKVVSALQTHQAPATVDSIKQYLSSSQLKITKLVEGYVTNDVYILVFEVLENLFEVNCQSFILTALVIHLVCHSLSPSALHLCLCAGFEHNSTLMEMSTGRDISIKMKRQALSEREEKRVYLSVLFVCIAC</sequence>
<organism evidence="7 8">
    <name type="scientific">Erythroxylum novogranatense</name>
    <dbReference type="NCBI Taxonomy" id="1862640"/>
    <lineage>
        <taxon>Eukaryota</taxon>
        <taxon>Viridiplantae</taxon>
        <taxon>Streptophyta</taxon>
        <taxon>Embryophyta</taxon>
        <taxon>Tracheophyta</taxon>
        <taxon>Spermatophyta</taxon>
        <taxon>Magnoliopsida</taxon>
        <taxon>eudicotyledons</taxon>
        <taxon>Gunneridae</taxon>
        <taxon>Pentapetalae</taxon>
        <taxon>rosids</taxon>
        <taxon>fabids</taxon>
        <taxon>Malpighiales</taxon>
        <taxon>Erythroxylaceae</taxon>
        <taxon>Erythroxylum</taxon>
    </lineage>
</organism>
<gene>
    <name evidence="7" type="ORF">K2173_001670</name>
</gene>
<dbReference type="InterPro" id="IPR052650">
    <property type="entry name" value="Zinc_finger_CCCH"/>
</dbReference>
<evidence type="ECO:0000256" key="3">
    <source>
        <dbReference type="ARBA" id="ARBA00022833"/>
    </source>
</evidence>
<keyword evidence="2 4" id="KW-0863">Zinc-finger</keyword>
<accession>A0AAV8T5N0</accession>
<keyword evidence="1 4" id="KW-0479">Metal-binding</keyword>
<dbReference type="PROSITE" id="PS50103">
    <property type="entry name" value="ZF_C3H1"/>
    <property type="match status" value="1"/>
</dbReference>
<keyword evidence="8" id="KW-1185">Reference proteome</keyword>
<keyword evidence="3 4" id="KW-0862">Zinc</keyword>
<evidence type="ECO:0000313" key="8">
    <source>
        <dbReference type="Proteomes" id="UP001159364"/>
    </source>
</evidence>
<dbReference type="InterPro" id="IPR036855">
    <property type="entry name" value="Znf_CCCH_sf"/>
</dbReference>
<feature type="region of interest" description="Disordered" evidence="5">
    <location>
        <begin position="244"/>
        <end position="264"/>
    </location>
</feature>
<evidence type="ECO:0000256" key="5">
    <source>
        <dbReference type="SAM" id="MobiDB-lite"/>
    </source>
</evidence>
<dbReference type="PANTHER" id="PTHR36886">
    <property type="entry name" value="PROTEIN FRIGIDA-ESSENTIAL 1"/>
    <property type="match status" value="1"/>
</dbReference>
<reference evidence="7 8" key="1">
    <citation type="submission" date="2021-09" db="EMBL/GenBank/DDBJ databases">
        <title>Genomic insights and catalytic innovation underlie evolution of tropane alkaloids biosynthesis.</title>
        <authorList>
            <person name="Wang Y.-J."/>
            <person name="Tian T."/>
            <person name="Huang J.-P."/>
            <person name="Huang S.-X."/>
        </authorList>
    </citation>
    <scope>NUCLEOTIDE SEQUENCE [LARGE SCALE GENOMIC DNA]</scope>
    <source>
        <strain evidence="7">KIB-2018</strain>
        <tissue evidence="7">Leaf</tissue>
    </source>
</reference>
<dbReference type="PANTHER" id="PTHR36886:SF3">
    <property type="entry name" value="PROTEIN FRIGIDA-ESSENTIAL 1"/>
    <property type="match status" value="1"/>
</dbReference>
<feature type="compositionally biased region" description="Polar residues" evidence="5">
    <location>
        <begin position="251"/>
        <end position="262"/>
    </location>
</feature>
<evidence type="ECO:0000259" key="6">
    <source>
        <dbReference type="PROSITE" id="PS50103"/>
    </source>
</evidence>
<feature type="zinc finger region" description="C3H1-type" evidence="4">
    <location>
        <begin position="135"/>
        <end position="162"/>
    </location>
</feature>
<dbReference type="SUPFAM" id="SSF90229">
    <property type="entry name" value="CCCH zinc finger"/>
    <property type="match status" value="1"/>
</dbReference>
<dbReference type="Pfam" id="PF00642">
    <property type="entry name" value="zf-CCCH"/>
    <property type="match status" value="1"/>
</dbReference>
<evidence type="ECO:0000313" key="7">
    <source>
        <dbReference type="EMBL" id="KAJ8761535.1"/>
    </source>
</evidence>
<dbReference type="SMART" id="SM00356">
    <property type="entry name" value="ZnF_C3H1"/>
    <property type="match status" value="1"/>
</dbReference>
<dbReference type="GO" id="GO:0008270">
    <property type="term" value="F:zinc ion binding"/>
    <property type="evidence" value="ECO:0007669"/>
    <property type="project" value="UniProtKB-KW"/>
</dbReference>